<dbReference type="InterPro" id="IPR036388">
    <property type="entry name" value="WH-like_DNA-bd_sf"/>
</dbReference>
<evidence type="ECO:0000256" key="1">
    <source>
        <dbReference type="ARBA" id="ARBA00009437"/>
    </source>
</evidence>
<dbReference type="PANTHER" id="PTHR30118:SF15">
    <property type="entry name" value="TRANSCRIPTIONAL REGULATORY PROTEIN"/>
    <property type="match status" value="1"/>
</dbReference>
<dbReference type="SUPFAM" id="SSF53850">
    <property type="entry name" value="Periplasmic binding protein-like II"/>
    <property type="match status" value="1"/>
</dbReference>
<dbReference type="EMBL" id="JBHRTR010000028">
    <property type="protein sequence ID" value="MFC3228859.1"/>
    <property type="molecule type" value="Genomic_DNA"/>
</dbReference>
<dbReference type="InterPro" id="IPR050389">
    <property type="entry name" value="LysR-type_TF"/>
</dbReference>
<keyword evidence="2" id="KW-0805">Transcription regulation</keyword>
<evidence type="ECO:0000259" key="5">
    <source>
        <dbReference type="PROSITE" id="PS50931"/>
    </source>
</evidence>
<name>A0ABV7L2T4_9PROT</name>
<dbReference type="Pfam" id="PF00126">
    <property type="entry name" value="HTH_1"/>
    <property type="match status" value="1"/>
</dbReference>
<evidence type="ECO:0000313" key="7">
    <source>
        <dbReference type="Proteomes" id="UP001595528"/>
    </source>
</evidence>
<feature type="domain" description="HTH lysR-type" evidence="5">
    <location>
        <begin position="6"/>
        <end position="63"/>
    </location>
</feature>
<keyword evidence="4" id="KW-0804">Transcription</keyword>
<evidence type="ECO:0000256" key="3">
    <source>
        <dbReference type="ARBA" id="ARBA00023125"/>
    </source>
</evidence>
<evidence type="ECO:0000256" key="4">
    <source>
        <dbReference type="ARBA" id="ARBA00023163"/>
    </source>
</evidence>
<keyword evidence="7" id="KW-1185">Reference proteome</keyword>
<accession>A0ABV7L2T4</accession>
<dbReference type="RefSeq" id="WP_379902366.1">
    <property type="nucleotide sequence ID" value="NZ_JBHRTR010000028.1"/>
</dbReference>
<dbReference type="InterPro" id="IPR036390">
    <property type="entry name" value="WH_DNA-bd_sf"/>
</dbReference>
<dbReference type="PRINTS" id="PR00039">
    <property type="entry name" value="HTHLYSR"/>
</dbReference>
<dbReference type="InterPro" id="IPR000847">
    <property type="entry name" value="LysR_HTH_N"/>
</dbReference>
<reference evidence="7" key="1">
    <citation type="journal article" date="2019" name="Int. J. Syst. Evol. Microbiol.">
        <title>The Global Catalogue of Microorganisms (GCM) 10K type strain sequencing project: providing services to taxonomists for standard genome sequencing and annotation.</title>
        <authorList>
            <consortium name="The Broad Institute Genomics Platform"/>
            <consortium name="The Broad Institute Genome Sequencing Center for Infectious Disease"/>
            <person name="Wu L."/>
            <person name="Ma J."/>
        </authorList>
    </citation>
    <scope>NUCLEOTIDE SEQUENCE [LARGE SCALE GENOMIC DNA]</scope>
    <source>
        <strain evidence="7">KCTC 42964</strain>
    </source>
</reference>
<sequence length="303" mass="33685">MNLRSVDLNLLVVLDALLAECNVSRAGRRIGLSQPATSAALGRLRQIFGDPLLVRAGRGLVRTRVADDLVIPLRETLGQVERLIVERPEFDPGTADRSFTISASDYATLVLLAPFVRALAAEAPGITVDLLPRFRDVNELLTSDRADIVIEPRELIGTSRFPSRPLYSDRWLCAVDPGNPLVDGDRLSLSQYLRLPHITYGIGLDRQPSLADQHLAGLGLKRRIEVTLESFLLVPFFLHGTGMVSVMLERAVRALSDHAPVRTLEPPVALPDIHEDMFWHPRHTHDPGHRWLRRRLQAAADAL</sequence>
<dbReference type="Proteomes" id="UP001595528">
    <property type="component" value="Unassembled WGS sequence"/>
</dbReference>
<comment type="similarity">
    <text evidence="1">Belongs to the LysR transcriptional regulatory family.</text>
</comment>
<proteinExistence type="inferred from homology"/>
<evidence type="ECO:0000256" key="2">
    <source>
        <dbReference type="ARBA" id="ARBA00023015"/>
    </source>
</evidence>
<protein>
    <submittedName>
        <fullName evidence="6">LysR family transcriptional regulator</fullName>
    </submittedName>
</protein>
<dbReference type="PROSITE" id="PS50931">
    <property type="entry name" value="HTH_LYSR"/>
    <property type="match status" value="1"/>
</dbReference>
<keyword evidence="3" id="KW-0238">DNA-binding</keyword>
<dbReference type="PANTHER" id="PTHR30118">
    <property type="entry name" value="HTH-TYPE TRANSCRIPTIONAL REGULATOR LEUO-RELATED"/>
    <property type="match status" value="1"/>
</dbReference>
<organism evidence="6 7">
    <name type="scientific">Marinibaculum pumilum</name>
    <dbReference type="NCBI Taxonomy" id="1766165"/>
    <lineage>
        <taxon>Bacteria</taxon>
        <taxon>Pseudomonadati</taxon>
        <taxon>Pseudomonadota</taxon>
        <taxon>Alphaproteobacteria</taxon>
        <taxon>Rhodospirillales</taxon>
        <taxon>Rhodospirillaceae</taxon>
        <taxon>Marinibaculum</taxon>
    </lineage>
</organism>
<dbReference type="InterPro" id="IPR005119">
    <property type="entry name" value="LysR_subst-bd"/>
</dbReference>
<dbReference type="Gene3D" id="3.40.190.10">
    <property type="entry name" value="Periplasmic binding protein-like II"/>
    <property type="match status" value="2"/>
</dbReference>
<dbReference type="Gene3D" id="1.10.10.10">
    <property type="entry name" value="Winged helix-like DNA-binding domain superfamily/Winged helix DNA-binding domain"/>
    <property type="match status" value="1"/>
</dbReference>
<gene>
    <name evidence="6" type="ORF">ACFOGJ_16560</name>
</gene>
<dbReference type="SUPFAM" id="SSF46785">
    <property type="entry name" value="Winged helix' DNA-binding domain"/>
    <property type="match status" value="1"/>
</dbReference>
<dbReference type="Pfam" id="PF03466">
    <property type="entry name" value="LysR_substrate"/>
    <property type="match status" value="1"/>
</dbReference>
<comment type="caution">
    <text evidence="6">The sequence shown here is derived from an EMBL/GenBank/DDBJ whole genome shotgun (WGS) entry which is preliminary data.</text>
</comment>
<evidence type="ECO:0000313" key="6">
    <source>
        <dbReference type="EMBL" id="MFC3228859.1"/>
    </source>
</evidence>